<dbReference type="EMBL" id="VOIH02000003">
    <property type="protein sequence ID" value="KAF3451464.1"/>
    <property type="molecule type" value="Genomic_DNA"/>
</dbReference>
<keyword evidence="4" id="KW-1185">Reference proteome</keyword>
<accession>A0A8K0HG02</accession>
<dbReference type="PANTHER" id="PTHR33470">
    <property type="entry name" value="OS01G0164075 PROTEIN"/>
    <property type="match status" value="1"/>
</dbReference>
<dbReference type="AlphaFoldDB" id="A0A8K0HG02"/>
<feature type="compositionally biased region" description="Basic residues" evidence="2">
    <location>
        <begin position="54"/>
        <end position="64"/>
    </location>
</feature>
<feature type="region of interest" description="Disordered" evidence="2">
    <location>
        <begin position="41"/>
        <end position="144"/>
    </location>
</feature>
<name>A0A8K0HG02_9ROSA</name>
<dbReference type="GO" id="GO:0071944">
    <property type="term" value="C:cell periphery"/>
    <property type="evidence" value="ECO:0007669"/>
    <property type="project" value="TreeGrafter"/>
</dbReference>
<protein>
    <submittedName>
        <fullName evidence="3">Uncharacterized protein</fullName>
    </submittedName>
</protein>
<dbReference type="OrthoDB" id="665669at2759"/>
<dbReference type="Proteomes" id="UP000796880">
    <property type="component" value="Unassembled WGS sequence"/>
</dbReference>
<dbReference type="PRINTS" id="PR01217">
    <property type="entry name" value="PRICHEXTENSN"/>
</dbReference>
<evidence type="ECO:0000256" key="1">
    <source>
        <dbReference type="ARBA" id="ARBA00022729"/>
    </source>
</evidence>
<evidence type="ECO:0000313" key="3">
    <source>
        <dbReference type="EMBL" id="KAF3451464.1"/>
    </source>
</evidence>
<reference evidence="3" key="1">
    <citation type="submission" date="2020-03" db="EMBL/GenBank/DDBJ databases">
        <title>A high-quality chromosome-level genome assembly of a woody plant with both climbing and erect habits, Rhamnella rubrinervis.</title>
        <authorList>
            <person name="Lu Z."/>
            <person name="Yang Y."/>
            <person name="Zhu X."/>
            <person name="Sun Y."/>
        </authorList>
    </citation>
    <scope>NUCLEOTIDE SEQUENCE</scope>
    <source>
        <strain evidence="3">BYM</strain>
        <tissue evidence="3">Leaf</tissue>
    </source>
</reference>
<comment type="caution">
    <text evidence="3">The sequence shown here is derived from an EMBL/GenBank/DDBJ whole genome shotgun (WGS) entry which is preliminary data.</text>
</comment>
<evidence type="ECO:0000313" key="4">
    <source>
        <dbReference type="Proteomes" id="UP000796880"/>
    </source>
</evidence>
<gene>
    <name evidence="3" type="ORF">FNV43_RR07559</name>
</gene>
<organism evidence="3 4">
    <name type="scientific">Rhamnella rubrinervis</name>
    <dbReference type="NCBI Taxonomy" id="2594499"/>
    <lineage>
        <taxon>Eukaryota</taxon>
        <taxon>Viridiplantae</taxon>
        <taxon>Streptophyta</taxon>
        <taxon>Embryophyta</taxon>
        <taxon>Tracheophyta</taxon>
        <taxon>Spermatophyta</taxon>
        <taxon>Magnoliopsida</taxon>
        <taxon>eudicotyledons</taxon>
        <taxon>Gunneridae</taxon>
        <taxon>Pentapetalae</taxon>
        <taxon>rosids</taxon>
        <taxon>fabids</taxon>
        <taxon>Rosales</taxon>
        <taxon>Rhamnaceae</taxon>
        <taxon>rhamnoid group</taxon>
        <taxon>Rhamneae</taxon>
        <taxon>Rhamnella</taxon>
    </lineage>
</organism>
<feature type="compositionally biased region" description="Basic residues" evidence="2">
    <location>
        <begin position="86"/>
        <end position="96"/>
    </location>
</feature>
<feature type="compositionally biased region" description="Pro residues" evidence="2">
    <location>
        <begin position="124"/>
        <end position="144"/>
    </location>
</feature>
<dbReference type="Pfam" id="PF01190">
    <property type="entry name" value="Pollen_Ole_e_1"/>
    <property type="match status" value="1"/>
</dbReference>
<evidence type="ECO:0000256" key="2">
    <source>
        <dbReference type="SAM" id="MobiDB-lite"/>
    </source>
</evidence>
<feature type="compositionally biased region" description="Pro residues" evidence="2">
    <location>
        <begin position="97"/>
        <end position="117"/>
    </location>
</feature>
<keyword evidence="1" id="KW-0732">Signal</keyword>
<dbReference type="PANTHER" id="PTHR33470:SF22">
    <property type="entry name" value="POLLEN OLE E 1 ALLERGEN AND EXTENSIN FAMILY PROTEIN"/>
    <property type="match status" value="1"/>
</dbReference>
<sequence length="273" mass="29712">MGYVSSSPRALALVKFCVAVVSCFFCFTVFGEEIQALPPNPPHHFPVEAPSHPPSHHHHHHHLHPPTVSPAHPPTTHVPVPVPSPSHHHHHHHHSHPPSPAPVHPPTHAPVQPPSHPPSHNTPTHPPAQPPSHPPTHQPAPSLPPRKFVAVQGVVYCKKTCNYAGKRTLLGASPLLGGTVRLYCRNTKYSLKLTAKTDKNGYFFIAAPDSITNYGAHKCTVSLGSSPLASCQKPADLHGGLKGSFLRPEKPILFQKRPYLLYSVGPFVFEPKC</sequence>
<proteinExistence type="predicted"/>